<reference evidence="2" key="2">
    <citation type="submission" date="2022-01" db="EMBL/GenBank/DDBJ databases">
        <authorList>
            <person name="Yamashiro T."/>
            <person name="Shiraishi A."/>
            <person name="Satake H."/>
            <person name="Nakayama K."/>
        </authorList>
    </citation>
    <scope>NUCLEOTIDE SEQUENCE</scope>
</reference>
<dbReference type="Proteomes" id="UP001151760">
    <property type="component" value="Unassembled WGS sequence"/>
</dbReference>
<sequence>MERSFLSQKGSDRGEDVNDNPVAMEVQSPLVDQTNTVKTYGGSYPPLHAHGTTLAGNTPGKSSYANVIGEYSKKDVNIRTLFTPGGIGLMLLCRWSRSELLVKGL</sequence>
<reference evidence="2" key="1">
    <citation type="journal article" date="2022" name="Int. J. Mol. Sci.">
        <title>Draft Genome of Tanacetum Coccineum: Genomic Comparison of Closely Related Tanacetum-Family Plants.</title>
        <authorList>
            <person name="Yamashiro T."/>
            <person name="Shiraishi A."/>
            <person name="Nakayama K."/>
            <person name="Satake H."/>
        </authorList>
    </citation>
    <scope>NUCLEOTIDE SEQUENCE</scope>
</reference>
<organism evidence="2 3">
    <name type="scientific">Tanacetum coccineum</name>
    <dbReference type="NCBI Taxonomy" id="301880"/>
    <lineage>
        <taxon>Eukaryota</taxon>
        <taxon>Viridiplantae</taxon>
        <taxon>Streptophyta</taxon>
        <taxon>Embryophyta</taxon>
        <taxon>Tracheophyta</taxon>
        <taxon>Spermatophyta</taxon>
        <taxon>Magnoliopsida</taxon>
        <taxon>eudicotyledons</taxon>
        <taxon>Gunneridae</taxon>
        <taxon>Pentapetalae</taxon>
        <taxon>asterids</taxon>
        <taxon>campanulids</taxon>
        <taxon>Asterales</taxon>
        <taxon>Asteraceae</taxon>
        <taxon>Asteroideae</taxon>
        <taxon>Anthemideae</taxon>
        <taxon>Anthemidinae</taxon>
        <taxon>Tanacetum</taxon>
    </lineage>
</organism>
<dbReference type="EMBL" id="BQNB010013186">
    <property type="protein sequence ID" value="GJT12898.1"/>
    <property type="molecule type" value="Genomic_DNA"/>
</dbReference>
<feature type="region of interest" description="Disordered" evidence="1">
    <location>
        <begin position="1"/>
        <end position="22"/>
    </location>
</feature>
<comment type="caution">
    <text evidence="2">The sequence shown here is derived from an EMBL/GenBank/DDBJ whole genome shotgun (WGS) entry which is preliminary data.</text>
</comment>
<name>A0ABQ5BGG8_9ASTR</name>
<protein>
    <submittedName>
        <fullName evidence="2">Uncharacterized protein</fullName>
    </submittedName>
</protein>
<proteinExistence type="predicted"/>
<evidence type="ECO:0000313" key="2">
    <source>
        <dbReference type="EMBL" id="GJT12898.1"/>
    </source>
</evidence>
<gene>
    <name evidence="2" type="ORF">Tco_0859940</name>
</gene>
<accession>A0ABQ5BGG8</accession>
<evidence type="ECO:0000313" key="3">
    <source>
        <dbReference type="Proteomes" id="UP001151760"/>
    </source>
</evidence>
<keyword evidence="3" id="KW-1185">Reference proteome</keyword>
<evidence type="ECO:0000256" key="1">
    <source>
        <dbReference type="SAM" id="MobiDB-lite"/>
    </source>
</evidence>